<dbReference type="GO" id="GO:0008409">
    <property type="term" value="F:5'-3' exonuclease activity"/>
    <property type="evidence" value="ECO:0007669"/>
    <property type="project" value="InterPro"/>
</dbReference>
<feature type="domain" description="DNA-directed DNA polymerase family A palm" evidence="19">
    <location>
        <begin position="640"/>
        <end position="844"/>
    </location>
</feature>
<keyword evidence="6 15" id="KW-0227">DNA damage</keyword>
<dbReference type="CDD" id="cd09859">
    <property type="entry name" value="PIN_53EXO"/>
    <property type="match status" value="1"/>
</dbReference>
<comment type="catalytic activity">
    <reaction evidence="12 15">
        <text>DNA(n) + a 2'-deoxyribonucleoside 5'-triphosphate = DNA(n+1) + diphosphate</text>
        <dbReference type="Rhea" id="RHEA:22508"/>
        <dbReference type="Rhea" id="RHEA-COMP:17339"/>
        <dbReference type="Rhea" id="RHEA-COMP:17340"/>
        <dbReference type="ChEBI" id="CHEBI:33019"/>
        <dbReference type="ChEBI" id="CHEBI:61560"/>
        <dbReference type="ChEBI" id="CHEBI:173112"/>
        <dbReference type="EC" id="2.7.7.7"/>
    </reaction>
</comment>
<dbReference type="InterPro" id="IPR020045">
    <property type="entry name" value="DNA_polI_H3TH"/>
</dbReference>
<dbReference type="Gene3D" id="1.10.150.20">
    <property type="entry name" value="5' to 3' exonuclease, C-terminal subdomain"/>
    <property type="match status" value="2"/>
</dbReference>
<evidence type="ECO:0000259" key="18">
    <source>
        <dbReference type="SMART" id="SM00475"/>
    </source>
</evidence>
<keyword evidence="16" id="KW-0175">Coiled coil</keyword>
<dbReference type="CDD" id="cd09898">
    <property type="entry name" value="H3TH_53EXO"/>
    <property type="match status" value="1"/>
</dbReference>
<dbReference type="InterPro" id="IPR001098">
    <property type="entry name" value="DNA-dir_DNA_pol_A_palm_dom"/>
</dbReference>
<feature type="domain" description="3'-5' exonuclease" evidence="17">
    <location>
        <begin position="306"/>
        <end position="474"/>
    </location>
</feature>
<dbReference type="InterPro" id="IPR043502">
    <property type="entry name" value="DNA/RNA_pol_sf"/>
</dbReference>
<evidence type="ECO:0000256" key="15">
    <source>
        <dbReference type="RuleBase" id="RU004460"/>
    </source>
</evidence>
<dbReference type="InterPro" id="IPR008918">
    <property type="entry name" value="HhH2"/>
</dbReference>
<evidence type="ECO:0000256" key="16">
    <source>
        <dbReference type="SAM" id="Coils"/>
    </source>
</evidence>
<dbReference type="EC" id="2.7.7.7" evidence="14 15"/>
<dbReference type="GO" id="GO:0006261">
    <property type="term" value="P:DNA-templated DNA replication"/>
    <property type="evidence" value="ECO:0007669"/>
    <property type="project" value="UniProtKB-UniRule"/>
</dbReference>
<keyword evidence="3 15" id="KW-0548">Nucleotidyltransferase</keyword>
<dbReference type="GO" id="GO:0003887">
    <property type="term" value="F:DNA-directed DNA polymerase activity"/>
    <property type="evidence" value="ECO:0007669"/>
    <property type="project" value="UniProtKB-UniRule"/>
</dbReference>
<protein>
    <recommendedName>
        <fullName evidence="14 15">DNA polymerase I</fullName>
        <ecNumber evidence="14 15">2.7.7.7</ecNumber>
    </recommendedName>
</protein>
<keyword evidence="4 15" id="KW-0235">DNA replication</keyword>
<dbReference type="SUPFAM" id="SSF56672">
    <property type="entry name" value="DNA/RNA polymerases"/>
    <property type="match status" value="1"/>
</dbReference>
<keyword evidence="9 15" id="KW-0239">DNA-directed DNA polymerase</keyword>
<dbReference type="NCBIfam" id="NF004397">
    <property type="entry name" value="PRK05755.1"/>
    <property type="match status" value="1"/>
</dbReference>
<dbReference type="RefSeq" id="WP_012242303.1">
    <property type="nucleotide sequence ID" value="NZ_JACAOE010000001.1"/>
</dbReference>
<feature type="domain" description="5'-3' exonuclease" evidence="18">
    <location>
        <begin position="2"/>
        <end position="264"/>
    </location>
</feature>
<evidence type="ECO:0000256" key="4">
    <source>
        <dbReference type="ARBA" id="ARBA00022705"/>
    </source>
</evidence>
<dbReference type="GeneID" id="41338534"/>
<organism evidence="20 21">
    <name type="scientific">Acholeplasma laidlawii</name>
    <dbReference type="NCBI Taxonomy" id="2148"/>
    <lineage>
        <taxon>Bacteria</taxon>
        <taxon>Bacillati</taxon>
        <taxon>Mycoplasmatota</taxon>
        <taxon>Mollicutes</taxon>
        <taxon>Acholeplasmatales</taxon>
        <taxon>Acholeplasmataceae</taxon>
        <taxon>Acholeplasma</taxon>
    </lineage>
</organism>
<dbReference type="PROSITE" id="PS00447">
    <property type="entry name" value="DNA_POLYMERASE_A"/>
    <property type="match status" value="1"/>
</dbReference>
<dbReference type="InterPro" id="IPR019760">
    <property type="entry name" value="DNA-dir_DNA_pol_A_CS"/>
</dbReference>
<dbReference type="GO" id="GO:0006302">
    <property type="term" value="P:double-strand break repair"/>
    <property type="evidence" value="ECO:0007669"/>
    <property type="project" value="TreeGrafter"/>
</dbReference>
<dbReference type="AlphaFoldDB" id="A0A553IJ12"/>
<dbReference type="Pfam" id="PF01367">
    <property type="entry name" value="5_3_exonuc"/>
    <property type="match status" value="1"/>
</dbReference>
<dbReference type="SMART" id="SM00482">
    <property type="entry name" value="POLAc"/>
    <property type="match status" value="1"/>
</dbReference>
<gene>
    <name evidence="15 20" type="primary">polA</name>
    <name evidence="20" type="ORF">FNV44_03890</name>
</gene>
<dbReference type="Pfam" id="PF22619">
    <property type="entry name" value="DNA_polI_exo1"/>
    <property type="match status" value="1"/>
</dbReference>
<dbReference type="PANTHER" id="PTHR10133:SF27">
    <property type="entry name" value="DNA POLYMERASE NU"/>
    <property type="match status" value="1"/>
</dbReference>
<evidence type="ECO:0000259" key="17">
    <source>
        <dbReference type="SMART" id="SM00474"/>
    </source>
</evidence>
<dbReference type="InterPro" id="IPR012337">
    <property type="entry name" value="RNaseH-like_sf"/>
</dbReference>
<comment type="caution">
    <text evidence="20">The sequence shown here is derived from an EMBL/GenBank/DDBJ whole genome shotgun (WGS) entry which is preliminary data.</text>
</comment>
<sequence length="880" mass="100085">MKKITLVDGNSILFRAYNATAYPGAKVLQTSTGIYTNAVFAFSGMIDKIIEISNSHMLIAFDTGEPTHRHKSYDDYKAGRKEMPEELGSQIPLIHELIKYLGIKEYSMAGYEADDIIGTLAKMAEKAGYKVDVFSSDYDLLQLVTEHITVHMLKKGMRVVETYTPETLKETYGFSHELFIDFKALVGDKSDNIPGVPGVGEVTAKKLIAEYGTLENILNNAEHIKGKLGENIRTNKEQAVFSKELSTILTDMPLPFDLEDTKVGEVDEESLINFYKRLELKQLVISYNKKNPEVAATTAETSEFQYKAIDSENALKSLLNQDLAIYFEFSDFNYHKAELWGVGLSNGKINYFVDSETFLNSASFKAYLESSKYKKYTYHYKGTKVFLKKLGTEFNHVTYDLLLAAYLIQSSIGKQDFTFIAQQFQITDIQYDEEVYGKGAKKALPLIPSDYEGHIAKKAYIIHKLMQQTLDVLTERNQLSLLNDVELPLSDVLADMEYQGLTVDLKELENQTKDMSLRIDKLRTEILLLAGVDFNVDSPKQLGDVLFDTLGLPNGKKTKTGYSTGIEVLNNLIDHHPIINLIIEYRQLTKLYSTYLIGIKESVFEDNRVHTIYNQALTLTGRLSSLEPNLQNIPIRTEEGRQIRKLFIPEPDSYFVGADYSQIELRVLAAMADVKNLKQAFEEDQDIHTVTAQKVFHVDTVDSEQRRRAKAVNFGIIYGIGPWSLSEDIGVTVKEAENFISRYLEVYPEIKDYMTNIVEFAKTHGYVETLLNRRRYIPELSSKVFNLREFGKRTSLNAPIQGTAADIIKLAMIDLHNYLKDNKKKSKLILQVHDELIVEVVKEELDEMKEVIPNIMEKAFNLGVRLKTSCDVGNNWYELK</sequence>
<evidence type="ECO:0000313" key="21">
    <source>
        <dbReference type="Proteomes" id="UP000315938"/>
    </source>
</evidence>
<dbReference type="SMART" id="SM00279">
    <property type="entry name" value="HhH2"/>
    <property type="match status" value="1"/>
</dbReference>
<dbReference type="FunFam" id="1.20.1060.10:FF:000001">
    <property type="entry name" value="DNA polymerase I"/>
    <property type="match status" value="1"/>
</dbReference>
<dbReference type="CDD" id="cd08637">
    <property type="entry name" value="DNA_pol_A_pol_I_C"/>
    <property type="match status" value="1"/>
</dbReference>
<dbReference type="Gene3D" id="3.30.420.10">
    <property type="entry name" value="Ribonuclease H-like superfamily/Ribonuclease H"/>
    <property type="match status" value="1"/>
</dbReference>
<dbReference type="InterPro" id="IPR036279">
    <property type="entry name" value="5-3_exonuclease_C_sf"/>
</dbReference>
<evidence type="ECO:0000256" key="3">
    <source>
        <dbReference type="ARBA" id="ARBA00022695"/>
    </source>
</evidence>
<dbReference type="GO" id="GO:0003677">
    <property type="term" value="F:DNA binding"/>
    <property type="evidence" value="ECO:0007669"/>
    <property type="project" value="UniProtKB-UniRule"/>
</dbReference>
<comment type="similarity">
    <text evidence="1 15">Belongs to the DNA polymerase type-A family.</text>
</comment>
<dbReference type="Proteomes" id="UP000315938">
    <property type="component" value="Unassembled WGS sequence"/>
</dbReference>
<evidence type="ECO:0000259" key="19">
    <source>
        <dbReference type="SMART" id="SM00482"/>
    </source>
</evidence>
<dbReference type="Gene3D" id="3.40.50.1010">
    <property type="entry name" value="5'-nuclease"/>
    <property type="match status" value="1"/>
</dbReference>
<dbReference type="NCBIfam" id="NF011547">
    <property type="entry name" value="PRK14976.1-4"/>
    <property type="match status" value="1"/>
</dbReference>
<accession>A0A553IJ12</accession>
<dbReference type="NCBIfam" id="TIGR00593">
    <property type="entry name" value="pola"/>
    <property type="match status" value="1"/>
</dbReference>
<comment type="function">
    <text evidence="13">5'-3' exonuclease acting preferentially on double-stranded DNA.</text>
</comment>
<evidence type="ECO:0000256" key="14">
    <source>
        <dbReference type="NCBIfam" id="TIGR00593"/>
    </source>
</evidence>
<dbReference type="CDD" id="cd06140">
    <property type="entry name" value="DNA_polA_I_Bacillus_like_exo"/>
    <property type="match status" value="1"/>
</dbReference>
<evidence type="ECO:0000313" key="20">
    <source>
        <dbReference type="EMBL" id="TRY00197.1"/>
    </source>
</evidence>
<dbReference type="Gene3D" id="3.30.70.370">
    <property type="match status" value="1"/>
</dbReference>
<dbReference type="FunFam" id="1.10.150.20:FF:000002">
    <property type="entry name" value="DNA polymerase I"/>
    <property type="match status" value="1"/>
</dbReference>
<keyword evidence="10 15" id="KW-0238">DNA-binding</keyword>
<evidence type="ECO:0000256" key="9">
    <source>
        <dbReference type="ARBA" id="ARBA00022932"/>
    </source>
</evidence>
<evidence type="ECO:0000256" key="12">
    <source>
        <dbReference type="ARBA" id="ARBA00049244"/>
    </source>
</evidence>
<proteinExistence type="inferred from homology"/>
<dbReference type="InterPro" id="IPR002421">
    <property type="entry name" value="5-3_exonuclease"/>
</dbReference>
<dbReference type="InterPro" id="IPR018320">
    <property type="entry name" value="DNA_polymerase_1"/>
</dbReference>
<dbReference type="EMBL" id="VKID01000001">
    <property type="protein sequence ID" value="TRY00197.1"/>
    <property type="molecule type" value="Genomic_DNA"/>
</dbReference>
<dbReference type="InterPro" id="IPR002298">
    <property type="entry name" value="DNA_polymerase_A"/>
</dbReference>
<dbReference type="PRINTS" id="PR00868">
    <property type="entry name" value="DNAPOLI"/>
</dbReference>
<dbReference type="PANTHER" id="PTHR10133">
    <property type="entry name" value="DNA POLYMERASE I"/>
    <property type="match status" value="1"/>
</dbReference>
<evidence type="ECO:0000256" key="2">
    <source>
        <dbReference type="ARBA" id="ARBA00022679"/>
    </source>
</evidence>
<dbReference type="SMART" id="SM00475">
    <property type="entry name" value="53EXOc"/>
    <property type="match status" value="1"/>
</dbReference>
<dbReference type="InterPro" id="IPR020046">
    <property type="entry name" value="5-3_exonucl_a-hlix_arch_N"/>
</dbReference>
<evidence type="ECO:0000256" key="13">
    <source>
        <dbReference type="ARBA" id="ARBA00049957"/>
    </source>
</evidence>
<dbReference type="Pfam" id="PF00476">
    <property type="entry name" value="DNA_pol_A"/>
    <property type="match status" value="1"/>
</dbReference>
<keyword evidence="7" id="KW-0378">Hydrolase</keyword>
<keyword evidence="8" id="KW-0269">Exonuclease</keyword>
<dbReference type="SMART" id="SM00474">
    <property type="entry name" value="35EXOc"/>
    <property type="match status" value="1"/>
</dbReference>
<dbReference type="SUPFAM" id="SSF53098">
    <property type="entry name" value="Ribonuclease H-like"/>
    <property type="match status" value="1"/>
</dbReference>
<keyword evidence="5" id="KW-0540">Nuclease</keyword>
<dbReference type="SUPFAM" id="SSF88723">
    <property type="entry name" value="PIN domain-like"/>
    <property type="match status" value="1"/>
</dbReference>
<dbReference type="InterPro" id="IPR029060">
    <property type="entry name" value="PIN-like_dom_sf"/>
</dbReference>
<keyword evidence="11 15" id="KW-0234">DNA repair</keyword>
<feature type="coiled-coil region" evidence="16">
    <location>
        <begin position="498"/>
        <end position="525"/>
    </location>
</feature>
<dbReference type="InterPro" id="IPR002562">
    <property type="entry name" value="3'-5'_exonuclease_dom"/>
</dbReference>
<evidence type="ECO:0000256" key="10">
    <source>
        <dbReference type="ARBA" id="ARBA00023125"/>
    </source>
</evidence>
<dbReference type="InterPro" id="IPR054690">
    <property type="entry name" value="DNA_polI_exonuclease"/>
</dbReference>
<name>A0A553IJ12_ACHLA</name>
<dbReference type="FunFam" id="1.10.150.20:FF:000003">
    <property type="entry name" value="DNA polymerase I"/>
    <property type="match status" value="1"/>
</dbReference>
<dbReference type="OMA" id="NRPPMPD"/>
<dbReference type="SUPFAM" id="SSF47807">
    <property type="entry name" value="5' to 3' exonuclease, C-terminal subdomain"/>
    <property type="match status" value="1"/>
</dbReference>
<evidence type="ECO:0000256" key="8">
    <source>
        <dbReference type="ARBA" id="ARBA00022839"/>
    </source>
</evidence>
<evidence type="ECO:0000256" key="1">
    <source>
        <dbReference type="ARBA" id="ARBA00007705"/>
    </source>
</evidence>
<evidence type="ECO:0000256" key="6">
    <source>
        <dbReference type="ARBA" id="ARBA00022763"/>
    </source>
</evidence>
<dbReference type="InterPro" id="IPR036397">
    <property type="entry name" value="RNaseH_sf"/>
</dbReference>
<dbReference type="GO" id="GO:0008408">
    <property type="term" value="F:3'-5' exonuclease activity"/>
    <property type="evidence" value="ECO:0007669"/>
    <property type="project" value="InterPro"/>
</dbReference>
<reference evidence="20 21" key="1">
    <citation type="submission" date="2019-07" db="EMBL/GenBank/DDBJ databases">
        <title>Genome sequence of Acholeplasma laidlawii strain with increased resistance to erythromycin.</title>
        <authorList>
            <person name="Medvedeva E.S."/>
            <person name="Baranova N.B."/>
            <person name="Siniagina M.N."/>
            <person name="Mouzykantov A."/>
            <person name="Chernova O.A."/>
            <person name="Chernov V.M."/>
        </authorList>
    </citation>
    <scope>NUCLEOTIDE SEQUENCE [LARGE SCALE GENOMIC DNA]</scope>
    <source>
        <strain evidence="20 21">PG8REry</strain>
    </source>
</reference>
<dbReference type="Pfam" id="PF02739">
    <property type="entry name" value="5_3_exonuc_N"/>
    <property type="match status" value="1"/>
</dbReference>
<keyword evidence="2 15" id="KW-0808">Transferase</keyword>
<evidence type="ECO:0000256" key="7">
    <source>
        <dbReference type="ARBA" id="ARBA00022801"/>
    </source>
</evidence>
<dbReference type="Gene3D" id="1.20.1060.10">
    <property type="entry name" value="Taq DNA Polymerase, Chain T, domain 4"/>
    <property type="match status" value="1"/>
</dbReference>
<evidence type="ECO:0000256" key="11">
    <source>
        <dbReference type="ARBA" id="ARBA00023204"/>
    </source>
</evidence>
<evidence type="ECO:0000256" key="5">
    <source>
        <dbReference type="ARBA" id="ARBA00022722"/>
    </source>
</evidence>